<evidence type="ECO:0000313" key="2">
    <source>
        <dbReference type="Proteomes" id="UP000498740"/>
    </source>
</evidence>
<reference evidence="1 2" key="1">
    <citation type="submission" date="2020-05" db="EMBL/GenBank/DDBJ databases">
        <title>Whole genome shotgun sequence of Streptomyces microflavus NBRC 13062.</title>
        <authorList>
            <person name="Komaki H."/>
            <person name="Tamura T."/>
        </authorList>
    </citation>
    <scope>NUCLEOTIDE SEQUENCE [LARGE SCALE GENOMIC DNA]</scope>
    <source>
        <strain evidence="1 2">NBRC 13062</strain>
    </source>
</reference>
<protein>
    <recommendedName>
        <fullName evidence="3">SUKH-4 immunity protein</fullName>
    </recommendedName>
</protein>
<gene>
    <name evidence="1" type="ORF">Smic_13910</name>
</gene>
<name>A0A7J0CM50_STRMI</name>
<dbReference type="EMBL" id="BLWD01000001">
    <property type="protein sequence ID" value="GFN02835.1"/>
    <property type="molecule type" value="Genomic_DNA"/>
</dbReference>
<proteinExistence type="predicted"/>
<dbReference type="Proteomes" id="UP000498740">
    <property type="component" value="Unassembled WGS sequence"/>
</dbReference>
<evidence type="ECO:0008006" key="3">
    <source>
        <dbReference type="Google" id="ProtNLM"/>
    </source>
</evidence>
<sequence>MIVMQPVLEIYVPDGFDLWPVAEVEPFDFLPLGGELSPDEVGTAVARIAGCNDIDPDGDRPPRPAAALDSFLHGLLTFDSLFAAGGLRVTNTSTGVAFLPGCCDGLEDWRDWHRFADDGRLLGFGHEPMSPVAERFGDTVRLTVDSEQSASPVIELPTAELRNLLTGVERDLGDFLALAADWASWQLPGRSAPVTAALARVLDLPAPGLSPQGQYSSRRS</sequence>
<accession>A0A7J0CM50</accession>
<dbReference type="RefSeq" id="WP_032758299.1">
    <property type="nucleotide sequence ID" value="NZ_BMUG01000011.1"/>
</dbReference>
<dbReference type="AlphaFoldDB" id="A0A7J0CM50"/>
<comment type="caution">
    <text evidence="1">The sequence shown here is derived from an EMBL/GenBank/DDBJ whole genome shotgun (WGS) entry which is preliminary data.</text>
</comment>
<organism evidence="1 2">
    <name type="scientific">Streptomyces microflavus</name>
    <name type="common">Streptomyces lipmanii</name>
    <dbReference type="NCBI Taxonomy" id="1919"/>
    <lineage>
        <taxon>Bacteria</taxon>
        <taxon>Bacillati</taxon>
        <taxon>Actinomycetota</taxon>
        <taxon>Actinomycetes</taxon>
        <taxon>Kitasatosporales</taxon>
        <taxon>Streptomycetaceae</taxon>
        <taxon>Streptomyces</taxon>
    </lineage>
</organism>
<evidence type="ECO:0000313" key="1">
    <source>
        <dbReference type="EMBL" id="GFN02835.1"/>
    </source>
</evidence>